<keyword evidence="3" id="KW-0813">Transport</keyword>
<evidence type="ECO:0000313" key="8">
    <source>
        <dbReference type="EMBL" id="KAK2079263.1"/>
    </source>
</evidence>
<feature type="transmembrane region" description="Helical" evidence="7">
    <location>
        <begin position="44"/>
        <end position="61"/>
    </location>
</feature>
<comment type="caution">
    <text evidence="8">The sequence shown here is derived from an EMBL/GenBank/DDBJ whole genome shotgun (WGS) entry which is preliminary data.</text>
</comment>
<dbReference type="AlphaFoldDB" id="A0AAD9MM85"/>
<feature type="transmembrane region" description="Helical" evidence="7">
    <location>
        <begin position="100"/>
        <end position="124"/>
    </location>
</feature>
<comment type="subcellular location">
    <subcellularLocation>
        <location evidence="1">Membrane</location>
        <topology evidence="1">Multi-pass membrane protein</topology>
    </subcellularLocation>
</comment>
<dbReference type="InterPro" id="IPR002259">
    <property type="entry name" value="Eqnu_transpt"/>
</dbReference>
<dbReference type="PANTHER" id="PTHR10332:SF10">
    <property type="entry name" value="EQUILIBRATIVE NUCLEOSIDE TRANSPORTER 4"/>
    <property type="match status" value="1"/>
</dbReference>
<evidence type="ECO:0000256" key="4">
    <source>
        <dbReference type="ARBA" id="ARBA00022692"/>
    </source>
</evidence>
<feature type="transmembrane region" description="Helical" evidence="7">
    <location>
        <begin position="416"/>
        <end position="440"/>
    </location>
</feature>
<evidence type="ECO:0000313" key="9">
    <source>
        <dbReference type="Proteomes" id="UP001255856"/>
    </source>
</evidence>
<dbReference type="PANTHER" id="PTHR10332">
    <property type="entry name" value="EQUILIBRATIVE NUCLEOSIDE TRANSPORTER"/>
    <property type="match status" value="1"/>
</dbReference>
<comment type="similarity">
    <text evidence="2">Belongs to the SLC29A/ENT transporter (TC 2.A.57) family.</text>
</comment>
<sequence length="443" mass="46265">MDKGWRPFLAYATLGSGTLAAWNTLITTSDFFQQQYPDRHVDRLFAVCYLPVDLAVTGAMLHFHSALPLRPRAIIGFSGMLASLALVVIAGVLLPPSGHALATVLVAVGLSGCFEAVAAPALWAQAAKGPPLQTHALVAGTAWSGLAACLLRLLVEAVVSKSDAGLRASAQATYSLTLVWLAVCLGLYLRMHPAGPRALRSAHASDGALDGMGLEDAKSEHRDSVELVLTHELGFDGRSPGIGRLASSTEQAIYSEDDPDIEPWETRGLVPGSELGATEPAGLWRRIWKLCLATALVYVVTLSIFPGVVVEGVPETASGKGSWTIIWLVTAFNAGDLVGKMIPALVPALQTAQNQTAILVAVIARLAFVPAFFFSVGHVGLLLLCTLGLAVTNGALTAIAMASAPPLVAPAARERAGSAMVLSLVAGLAIGAALSFLWLLKPH</sequence>
<keyword evidence="6 7" id="KW-0472">Membrane</keyword>
<feature type="transmembrane region" description="Helical" evidence="7">
    <location>
        <begin position="287"/>
        <end position="305"/>
    </location>
</feature>
<keyword evidence="4 7" id="KW-0812">Transmembrane</keyword>
<reference evidence="8" key="1">
    <citation type="submission" date="2021-01" db="EMBL/GenBank/DDBJ databases">
        <authorList>
            <person name="Eckstrom K.M.E."/>
        </authorList>
    </citation>
    <scope>NUCLEOTIDE SEQUENCE</scope>
    <source>
        <strain evidence="8">UVCC 0001</strain>
    </source>
</reference>
<evidence type="ECO:0000256" key="7">
    <source>
        <dbReference type="SAM" id="Phobius"/>
    </source>
</evidence>
<evidence type="ECO:0000256" key="5">
    <source>
        <dbReference type="ARBA" id="ARBA00022989"/>
    </source>
</evidence>
<evidence type="ECO:0000256" key="2">
    <source>
        <dbReference type="ARBA" id="ARBA00007965"/>
    </source>
</evidence>
<dbReference type="Proteomes" id="UP001255856">
    <property type="component" value="Unassembled WGS sequence"/>
</dbReference>
<evidence type="ECO:0000256" key="3">
    <source>
        <dbReference type="ARBA" id="ARBA00022448"/>
    </source>
</evidence>
<feature type="transmembrane region" description="Helical" evidence="7">
    <location>
        <begin position="136"/>
        <end position="154"/>
    </location>
</feature>
<protein>
    <submittedName>
        <fullName evidence="8">Uncharacterized protein</fullName>
    </submittedName>
</protein>
<evidence type="ECO:0000256" key="6">
    <source>
        <dbReference type="ARBA" id="ARBA00023136"/>
    </source>
</evidence>
<organism evidence="8 9">
    <name type="scientific">Prototheca wickerhamii</name>
    <dbReference type="NCBI Taxonomy" id="3111"/>
    <lineage>
        <taxon>Eukaryota</taxon>
        <taxon>Viridiplantae</taxon>
        <taxon>Chlorophyta</taxon>
        <taxon>core chlorophytes</taxon>
        <taxon>Trebouxiophyceae</taxon>
        <taxon>Chlorellales</taxon>
        <taxon>Chlorellaceae</taxon>
        <taxon>Prototheca</taxon>
    </lineage>
</organism>
<dbReference type="PIRSF" id="PIRSF016379">
    <property type="entry name" value="ENT"/>
    <property type="match status" value="1"/>
</dbReference>
<dbReference type="GO" id="GO:0005337">
    <property type="term" value="F:nucleoside transmembrane transporter activity"/>
    <property type="evidence" value="ECO:0007669"/>
    <property type="project" value="InterPro"/>
</dbReference>
<keyword evidence="9" id="KW-1185">Reference proteome</keyword>
<dbReference type="SUPFAM" id="SSF103473">
    <property type="entry name" value="MFS general substrate transporter"/>
    <property type="match status" value="1"/>
</dbReference>
<dbReference type="Pfam" id="PF01733">
    <property type="entry name" value="Nucleoside_tran"/>
    <property type="match status" value="1"/>
</dbReference>
<feature type="transmembrane region" description="Helical" evidence="7">
    <location>
        <begin position="356"/>
        <end position="375"/>
    </location>
</feature>
<dbReference type="GO" id="GO:0005886">
    <property type="term" value="C:plasma membrane"/>
    <property type="evidence" value="ECO:0007669"/>
    <property type="project" value="TreeGrafter"/>
</dbReference>
<name>A0AAD9MM85_PROWI</name>
<evidence type="ECO:0000256" key="1">
    <source>
        <dbReference type="ARBA" id="ARBA00004141"/>
    </source>
</evidence>
<dbReference type="EMBL" id="JASFZW010000003">
    <property type="protein sequence ID" value="KAK2079263.1"/>
    <property type="molecule type" value="Genomic_DNA"/>
</dbReference>
<gene>
    <name evidence="8" type="ORF">QBZ16_002954</name>
</gene>
<keyword evidence="5 7" id="KW-1133">Transmembrane helix</keyword>
<accession>A0AAD9MM85</accession>
<proteinExistence type="inferred from homology"/>
<dbReference type="InterPro" id="IPR036259">
    <property type="entry name" value="MFS_trans_sf"/>
</dbReference>
<feature type="transmembrane region" description="Helical" evidence="7">
    <location>
        <begin position="73"/>
        <end position="94"/>
    </location>
</feature>
<feature type="transmembrane region" description="Helical" evidence="7">
    <location>
        <begin position="381"/>
        <end position="404"/>
    </location>
</feature>
<feature type="transmembrane region" description="Helical" evidence="7">
    <location>
        <begin position="174"/>
        <end position="191"/>
    </location>
</feature>
<feature type="transmembrane region" description="Helical" evidence="7">
    <location>
        <begin position="325"/>
        <end position="349"/>
    </location>
</feature>